<dbReference type="GO" id="GO:0032993">
    <property type="term" value="C:protein-DNA complex"/>
    <property type="evidence" value="ECO:0007669"/>
    <property type="project" value="TreeGrafter"/>
</dbReference>
<keyword evidence="5 17" id="KW-0597">Phosphoprotein</keyword>
<evidence type="ECO:0000313" key="22">
    <source>
        <dbReference type="Proteomes" id="UP000190256"/>
    </source>
</evidence>
<feature type="domain" description="Response regulatory" evidence="18">
    <location>
        <begin position="7"/>
        <end position="125"/>
    </location>
</feature>
<organism evidence="20 22">
    <name type="scientific">Clostridium tepidum</name>
    <dbReference type="NCBI Taxonomy" id="1962263"/>
    <lineage>
        <taxon>Bacteria</taxon>
        <taxon>Bacillati</taxon>
        <taxon>Bacillota</taxon>
        <taxon>Clostridia</taxon>
        <taxon>Eubacteriales</taxon>
        <taxon>Clostridiaceae</taxon>
        <taxon>Clostridium</taxon>
    </lineage>
</organism>
<evidence type="ECO:0000256" key="15">
    <source>
        <dbReference type="PIRNR" id="PIRNR002937"/>
    </source>
</evidence>
<feature type="binding site" evidence="16">
    <location>
        <position position="13"/>
    </location>
    <ligand>
        <name>Ca(2+)</name>
        <dbReference type="ChEBI" id="CHEBI:29108"/>
    </ligand>
</feature>
<dbReference type="NCBIfam" id="TIGR02875">
    <property type="entry name" value="spore_0_A"/>
    <property type="match status" value="1"/>
</dbReference>
<dbReference type="InterPro" id="IPR036388">
    <property type="entry name" value="WH-like_DNA-bd_sf"/>
</dbReference>
<comment type="cofactor">
    <cofactor evidence="15 16">
        <name>Ca(2+)</name>
        <dbReference type="ChEBI" id="CHEBI:29108"/>
    </cofactor>
    <text evidence="15 16">Binds 1 Ca(2+) ion per subunit.</text>
</comment>
<dbReference type="PIRSF" id="PIRSF002937">
    <property type="entry name" value="Res_reg_Spo0A"/>
    <property type="match status" value="1"/>
</dbReference>
<dbReference type="InterPro" id="IPR039420">
    <property type="entry name" value="WalR-like"/>
</dbReference>
<feature type="binding site" evidence="16">
    <location>
        <position position="58"/>
    </location>
    <ligand>
        <name>Ca(2+)</name>
        <dbReference type="ChEBI" id="CHEBI:29108"/>
    </ligand>
</feature>
<dbReference type="Pfam" id="PF00072">
    <property type="entry name" value="Response_reg"/>
    <property type="match status" value="1"/>
</dbReference>
<keyword evidence="7 15" id="KW-0106">Calcium</keyword>
<name>A0A1S9I108_9CLOT</name>
<dbReference type="GO" id="GO:0000976">
    <property type="term" value="F:transcription cis-regulatory region binding"/>
    <property type="evidence" value="ECO:0007669"/>
    <property type="project" value="TreeGrafter"/>
</dbReference>
<dbReference type="GO" id="GO:0030435">
    <property type="term" value="P:sporulation resulting in formation of a cellular spore"/>
    <property type="evidence" value="ECO:0007669"/>
    <property type="project" value="UniProtKB-UniRule"/>
</dbReference>
<protein>
    <recommendedName>
        <fullName evidence="2 15">Stage 0 sporulation protein A homolog</fullName>
    </recommendedName>
</protein>
<reference evidence="20 22" key="2">
    <citation type="submission" date="2016-12" db="EMBL/GenBank/DDBJ databases">
        <title>Clostridium tepidum sp. nov., a close relative of Clostridium sporogenes and Clostridium botulinum Group I.</title>
        <authorList>
            <person name="Dobritsa A.P."/>
            <person name="Kutumbaka K.K."/>
            <person name="Werner K."/>
            <person name="Wiedmann M."/>
            <person name="Asmus A."/>
            <person name="Samadpour M."/>
        </authorList>
    </citation>
    <scope>NUCLEOTIDE SEQUENCE [LARGE SCALE GENOMIC DNA]</scope>
    <source>
        <strain evidence="20 22">IEH 97212</strain>
    </source>
</reference>
<keyword evidence="21" id="KW-1185">Reference proteome</keyword>
<dbReference type="Proteomes" id="UP000190256">
    <property type="component" value="Unassembled WGS sequence"/>
</dbReference>
<gene>
    <name evidence="19" type="ORF">BS637_01780</name>
    <name evidence="20" type="ORF">BS638_12310</name>
</gene>
<evidence type="ECO:0000256" key="11">
    <source>
        <dbReference type="ARBA" id="ARBA00023125"/>
    </source>
</evidence>
<feature type="modified residue" description="4-aspartylphosphate" evidence="17">
    <location>
        <position position="58"/>
    </location>
</feature>
<dbReference type="PROSITE" id="PS50110">
    <property type="entry name" value="RESPONSE_REGULATORY"/>
    <property type="match status" value="1"/>
</dbReference>
<dbReference type="GO" id="GO:0005509">
    <property type="term" value="F:calcium ion binding"/>
    <property type="evidence" value="ECO:0007669"/>
    <property type="project" value="UniProtKB-UniRule"/>
</dbReference>
<dbReference type="GO" id="GO:0000156">
    <property type="term" value="F:phosphorelay response regulator activity"/>
    <property type="evidence" value="ECO:0007669"/>
    <property type="project" value="TreeGrafter"/>
</dbReference>
<comment type="function">
    <text evidence="14 15">May play the central regulatory role in sporulation. It may be an element of the effector pathway responsible for the activation of sporulation genes in response to nutritional stress. Spo0A may act in concert with spo0H (a sigma factor) to control the expression of some genes that are critical to the sporulation process.</text>
</comment>
<evidence type="ECO:0000256" key="9">
    <source>
        <dbReference type="ARBA" id="ARBA00023012"/>
    </source>
</evidence>
<keyword evidence="11 15" id="KW-0238">DNA-binding</keyword>
<dbReference type="InterPro" id="IPR001789">
    <property type="entry name" value="Sig_transdc_resp-reg_receiver"/>
</dbReference>
<evidence type="ECO:0000313" key="21">
    <source>
        <dbReference type="Proteomes" id="UP000190206"/>
    </source>
</evidence>
<dbReference type="Gene3D" id="3.40.50.2300">
    <property type="match status" value="1"/>
</dbReference>
<evidence type="ECO:0000313" key="19">
    <source>
        <dbReference type="EMBL" id="OOO63160.1"/>
    </source>
</evidence>
<keyword evidence="13 15" id="KW-0804">Transcription</keyword>
<dbReference type="GO" id="GO:0005829">
    <property type="term" value="C:cytosol"/>
    <property type="evidence" value="ECO:0007669"/>
    <property type="project" value="TreeGrafter"/>
</dbReference>
<dbReference type="AlphaFoldDB" id="A0A1S9I108"/>
<comment type="subcellular location">
    <subcellularLocation>
        <location evidence="1 15">Cytoplasm</location>
    </subcellularLocation>
</comment>
<dbReference type="InterPro" id="IPR012052">
    <property type="entry name" value="Spore_0_A"/>
</dbReference>
<evidence type="ECO:0000256" key="1">
    <source>
        <dbReference type="ARBA" id="ARBA00004496"/>
    </source>
</evidence>
<dbReference type="GO" id="GO:0051606">
    <property type="term" value="P:detection of stimulus"/>
    <property type="evidence" value="ECO:0007669"/>
    <property type="project" value="UniProtKB-UniRule"/>
</dbReference>
<evidence type="ECO:0000256" key="2">
    <source>
        <dbReference type="ARBA" id="ARBA00018672"/>
    </source>
</evidence>
<feature type="binding site" evidence="16">
    <location>
        <position position="12"/>
    </location>
    <ligand>
        <name>Ca(2+)</name>
        <dbReference type="ChEBI" id="CHEBI:29108"/>
    </ligand>
</feature>
<dbReference type="SUPFAM" id="SSF46894">
    <property type="entry name" value="C-terminal effector domain of the bipartite response regulators"/>
    <property type="match status" value="1"/>
</dbReference>
<dbReference type="RefSeq" id="WP_078022798.1">
    <property type="nucleotide sequence ID" value="NZ_MRAD01000002.1"/>
</dbReference>
<comment type="caution">
    <text evidence="20">The sequence shown here is derived from an EMBL/GenBank/DDBJ whole genome shotgun (WGS) entry which is preliminary data.</text>
</comment>
<accession>A0A1S9I108</accession>
<dbReference type="FunFam" id="1.10.10.10:FF:000107">
    <property type="entry name" value="Stage 0 sporulation protein A"/>
    <property type="match status" value="1"/>
</dbReference>
<evidence type="ECO:0000256" key="12">
    <source>
        <dbReference type="ARBA" id="ARBA00023159"/>
    </source>
</evidence>
<dbReference type="InterPro" id="IPR014879">
    <property type="entry name" value="Spo0A_C"/>
</dbReference>
<keyword evidence="4 15" id="KW-0678">Repressor</keyword>
<dbReference type="Gene3D" id="1.10.10.10">
    <property type="entry name" value="Winged helix-like DNA-binding domain superfamily/Winged helix DNA-binding domain"/>
    <property type="match status" value="1"/>
</dbReference>
<keyword evidence="3 15" id="KW-0963">Cytoplasm</keyword>
<evidence type="ECO:0000256" key="6">
    <source>
        <dbReference type="ARBA" id="ARBA00022723"/>
    </source>
</evidence>
<evidence type="ECO:0000256" key="8">
    <source>
        <dbReference type="ARBA" id="ARBA00022969"/>
    </source>
</evidence>
<evidence type="ECO:0000256" key="7">
    <source>
        <dbReference type="ARBA" id="ARBA00022837"/>
    </source>
</evidence>
<evidence type="ECO:0000259" key="18">
    <source>
        <dbReference type="PROSITE" id="PS50110"/>
    </source>
</evidence>
<dbReference type="Proteomes" id="UP000190206">
    <property type="component" value="Unassembled WGS sequence"/>
</dbReference>
<dbReference type="OrthoDB" id="9793299at2"/>
<evidence type="ECO:0000256" key="13">
    <source>
        <dbReference type="ARBA" id="ARBA00023163"/>
    </source>
</evidence>
<proteinExistence type="predicted"/>
<evidence type="ECO:0000313" key="20">
    <source>
        <dbReference type="EMBL" id="OOO64013.1"/>
    </source>
</evidence>
<dbReference type="GO" id="GO:0003700">
    <property type="term" value="F:DNA-binding transcription factor activity"/>
    <property type="evidence" value="ECO:0007669"/>
    <property type="project" value="InterPro"/>
</dbReference>
<evidence type="ECO:0000256" key="17">
    <source>
        <dbReference type="PROSITE-ProRule" id="PRU00169"/>
    </source>
</evidence>
<reference evidence="19 21" key="1">
    <citation type="submission" date="2016-12" db="EMBL/GenBank/DDBJ databases">
        <title>Clostridium tepidum sp. nov., a close relative of Clostridium sporogenes and Clostridium botulinum Group I.</title>
        <authorList>
            <person name="Dobritsa A.P."/>
            <person name="Kutumbaka K."/>
            <person name="Werner K."/>
            <person name="Samadpour M."/>
        </authorList>
    </citation>
    <scope>NUCLEOTIDE SEQUENCE [LARGE SCALE GENOMIC DNA]</scope>
    <source>
        <strain evidence="19 21">PE</strain>
    </source>
</reference>
<keyword evidence="8 15" id="KW-0749">Sporulation</keyword>
<dbReference type="SMART" id="SM00448">
    <property type="entry name" value="REC"/>
    <property type="match status" value="1"/>
</dbReference>
<dbReference type="CDD" id="cd17561">
    <property type="entry name" value="REC_Spo0A"/>
    <property type="match status" value="1"/>
</dbReference>
<evidence type="ECO:0000256" key="5">
    <source>
        <dbReference type="ARBA" id="ARBA00022553"/>
    </source>
</evidence>
<dbReference type="GO" id="GO:0042173">
    <property type="term" value="P:regulation of sporulation resulting in formation of a cellular spore"/>
    <property type="evidence" value="ECO:0007669"/>
    <property type="project" value="InterPro"/>
</dbReference>
<dbReference type="PANTHER" id="PTHR48111:SF1">
    <property type="entry name" value="TWO-COMPONENT RESPONSE REGULATOR ORR33"/>
    <property type="match status" value="1"/>
</dbReference>
<dbReference type="Pfam" id="PF08769">
    <property type="entry name" value="Spo0A_C"/>
    <property type="match status" value="1"/>
</dbReference>
<dbReference type="EMBL" id="MRAD01000002">
    <property type="protein sequence ID" value="OOO63160.1"/>
    <property type="molecule type" value="Genomic_DNA"/>
</dbReference>
<dbReference type="PANTHER" id="PTHR48111">
    <property type="entry name" value="REGULATOR OF RPOS"/>
    <property type="match status" value="1"/>
</dbReference>
<evidence type="ECO:0000256" key="16">
    <source>
        <dbReference type="PIRSR" id="PIRSR002937-1"/>
    </source>
</evidence>
<sequence length="273" mass="30748">MEEAKINVIIADDNKEFCNILSDYLLNQRDIMVTGIANDGVEALKLVEEKKPDLIILDIIMPHLDGLGVLEKLNSIDITPMPRVIVLSAVGQDKITQRAINLGADYYVVKPFDMDVFTKRIRQMFNNTISSEEIRKPVVMPETCSAEKISLVKNKPADLEQEITDIIHEIGVPAHIKGYMYLREAITMVVNDMELLSAVTKELYPSIAKKYNTTASRVERAIRHAIEVAWSRGQVETINNIFGYTINNGKGKPTNSEFIAMVADKLRLKNRVC</sequence>
<dbReference type="InterPro" id="IPR011006">
    <property type="entry name" value="CheY-like_superfamily"/>
</dbReference>
<keyword evidence="12 15" id="KW-0010">Activator</keyword>
<evidence type="ECO:0000256" key="3">
    <source>
        <dbReference type="ARBA" id="ARBA00022490"/>
    </source>
</evidence>
<dbReference type="InterPro" id="IPR016032">
    <property type="entry name" value="Sig_transdc_resp-reg_C-effctor"/>
</dbReference>
<keyword evidence="10 15" id="KW-0805">Transcription regulation</keyword>
<dbReference type="SUPFAM" id="SSF52172">
    <property type="entry name" value="CheY-like"/>
    <property type="match status" value="1"/>
</dbReference>
<dbReference type="STRING" id="1962263.BS637_01780"/>
<evidence type="ECO:0000256" key="14">
    <source>
        <dbReference type="ARBA" id="ARBA00024867"/>
    </source>
</evidence>
<evidence type="ECO:0000256" key="10">
    <source>
        <dbReference type="ARBA" id="ARBA00023015"/>
    </source>
</evidence>
<keyword evidence="6 15" id="KW-0479">Metal-binding</keyword>
<dbReference type="EMBL" id="MRAE01000043">
    <property type="protein sequence ID" value="OOO64013.1"/>
    <property type="molecule type" value="Genomic_DNA"/>
</dbReference>
<keyword evidence="9 15" id="KW-0902">Two-component regulatory system</keyword>
<evidence type="ECO:0000256" key="4">
    <source>
        <dbReference type="ARBA" id="ARBA00022491"/>
    </source>
</evidence>